<dbReference type="Gene3D" id="3.20.20.80">
    <property type="entry name" value="Glycosidases"/>
    <property type="match status" value="1"/>
</dbReference>
<evidence type="ECO:0000313" key="3">
    <source>
        <dbReference type="EMBL" id="TWU03935.1"/>
    </source>
</evidence>
<keyword evidence="4" id="KW-1185">Reference proteome</keyword>
<evidence type="ECO:0000313" key="4">
    <source>
        <dbReference type="Proteomes" id="UP000316213"/>
    </source>
</evidence>
<gene>
    <name evidence="3" type="ORF">Pla100_08710</name>
</gene>
<keyword evidence="1" id="KW-0732">Signal</keyword>
<organism evidence="3 4">
    <name type="scientific">Neorhodopirellula pilleata</name>
    <dbReference type="NCBI Taxonomy" id="2714738"/>
    <lineage>
        <taxon>Bacteria</taxon>
        <taxon>Pseudomonadati</taxon>
        <taxon>Planctomycetota</taxon>
        <taxon>Planctomycetia</taxon>
        <taxon>Pirellulales</taxon>
        <taxon>Pirellulaceae</taxon>
        <taxon>Neorhodopirellula</taxon>
    </lineage>
</organism>
<comment type="caution">
    <text evidence="3">The sequence shown here is derived from an EMBL/GenBank/DDBJ whole genome shotgun (WGS) entry which is preliminary data.</text>
</comment>
<dbReference type="PANTHER" id="PTHR37836">
    <property type="entry name" value="LMO1036 PROTEIN"/>
    <property type="match status" value="1"/>
</dbReference>
<sequence precursor="true">MIVTLIYSRTYAVAISAVAALLALPSFVHGTARADENVSAICWQPHDFAFTANTAIGNPFQTQLTALVNGPNGTSFTIPGFYAGDGTWKIRVAPTSEGNWSLTTKSGVSELNGRTVSFSCIKNSNPNVKGVLQVDKAYPHHFILADGTRFFMQAYEYDWLWALDMGKPDVPTVEKSLDLLARHGFIYVILNTYAHDTKWRKGKSGPDDYGPPELFPWEGSNESPDHSRMNVDYWQHYDRVMTAIMERGIQAHILIKVYNKSVTWPEKGSPELEPSDTLVSNGYCLAQPGREYIAFRANAQSFTLNIAGAPSTLTGEWFHPLTGNRSSAGKFENGLAKVDPPTDSGSAPLVLHVFTTPKKTSDR</sequence>
<evidence type="ECO:0000256" key="1">
    <source>
        <dbReference type="SAM" id="SignalP"/>
    </source>
</evidence>
<feature type="chain" id="PRO_5022828583" description="DUF5060 domain-containing protein" evidence="1">
    <location>
        <begin position="35"/>
        <end position="363"/>
    </location>
</feature>
<dbReference type="Pfam" id="PF16586">
    <property type="entry name" value="DUF5060"/>
    <property type="match status" value="1"/>
</dbReference>
<dbReference type="OrthoDB" id="127163at2"/>
<name>A0A5C6AV87_9BACT</name>
<dbReference type="EMBL" id="SJPM01000001">
    <property type="protein sequence ID" value="TWU03935.1"/>
    <property type="molecule type" value="Genomic_DNA"/>
</dbReference>
<dbReference type="Gene3D" id="2.60.40.10">
    <property type="entry name" value="Immunoglobulins"/>
    <property type="match status" value="1"/>
</dbReference>
<dbReference type="InterPro" id="IPR032260">
    <property type="entry name" value="DUF5060"/>
</dbReference>
<dbReference type="PANTHER" id="PTHR37836:SF2">
    <property type="entry name" value="DUF4038 DOMAIN-CONTAINING PROTEIN"/>
    <property type="match status" value="1"/>
</dbReference>
<proteinExistence type="predicted"/>
<feature type="domain" description="DUF5060" evidence="2">
    <location>
        <begin position="42"/>
        <end position="106"/>
    </location>
</feature>
<accession>A0A5C6AV87</accession>
<evidence type="ECO:0000259" key="2">
    <source>
        <dbReference type="Pfam" id="PF16586"/>
    </source>
</evidence>
<dbReference type="InterPro" id="IPR013783">
    <property type="entry name" value="Ig-like_fold"/>
</dbReference>
<feature type="signal peptide" evidence="1">
    <location>
        <begin position="1"/>
        <end position="34"/>
    </location>
</feature>
<dbReference type="Proteomes" id="UP000316213">
    <property type="component" value="Unassembled WGS sequence"/>
</dbReference>
<dbReference type="AlphaFoldDB" id="A0A5C6AV87"/>
<protein>
    <recommendedName>
        <fullName evidence="2">DUF5060 domain-containing protein</fullName>
    </recommendedName>
</protein>
<reference evidence="3 4" key="1">
    <citation type="submission" date="2019-02" db="EMBL/GenBank/DDBJ databases">
        <title>Deep-cultivation of Planctomycetes and their phenomic and genomic characterization uncovers novel biology.</title>
        <authorList>
            <person name="Wiegand S."/>
            <person name="Jogler M."/>
            <person name="Boedeker C."/>
            <person name="Pinto D."/>
            <person name="Vollmers J."/>
            <person name="Rivas-Marin E."/>
            <person name="Kohn T."/>
            <person name="Peeters S.H."/>
            <person name="Heuer A."/>
            <person name="Rast P."/>
            <person name="Oberbeckmann S."/>
            <person name="Bunk B."/>
            <person name="Jeske O."/>
            <person name="Meyerdierks A."/>
            <person name="Storesund J.E."/>
            <person name="Kallscheuer N."/>
            <person name="Luecker S."/>
            <person name="Lage O.M."/>
            <person name="Pohl T."/>
            <person name="Merkel B.J."/>
            <person name="Hornburger P."/>
            <person name="Mueller R.-W."/>
            <person name="Bruemmer F."/>
            <person name="Labrenz M."/>
            <person name="Spormann A.M."/>
            <person name="Op Den Camp H."/>
            <person name="Overmann J."/>
            <person name="Amann R."/>
            <person name="Jetten M.S.M."/>
            <person name="Mascher T."/>
            <person name="Medema M.H."/>
            <person name="Devos D.P."/>
            <person name="Kaster A.-K."/>
            <person name="Ovreas L."/>
            <person name="Rohde M."/>
            <person name="Galperin M.Y."/>
            <person name="Jogler C."/>
        </authorList>
    </citation>
    <scope>NUCLEOTIDE SEQUENCE [LARGE SCALE GENOMIC DNA]</scope>
    <source>
        <strain evidence="3 4">Pla100</strain>
    </source>
</reference>
<dbReference type="RefSeq" id="WP_146576346.1">
    <property type="nucleotide sequence ID" value="NZ_SJPM01000001.1"/>
</dbReference>